<accession>A0A380WPR3</accession>
<name>A0A380WPR3_AMIAI</name>
<evidence type="ECO:0008006" key="3">
    <source>
        <dbReference type="Google" id="ProtNLM"/>
    </source>
</evidence>
<protein>
    <recommendedName>
        <fullName evidence="3">Transposase</fullName>
    </recommendedName>
</protein>
<gene>
    <name evidence="1" type="ORF">NCTC10684_04098</name>
</gene>
<dbReference type="Proteomes" id="UP000254701">
    <property type="component" value="Unassembled WGS sequence"/>
</dbReference>
<dbReference type="AlphaFoldDB" id="A0A380WPR3"/>
<dbReference type="EMBL" id="UFSM01000001">
    <property type="protein sequence ID" value="SUU90838.1"/>
    <property type="molecule type" value="Genomic_DNA"/>
</dbReference>
<dbReference type="OrthoDB" id="9798237at2"/>
<evidence type="ECO:0000313" key="1">
    <source>
        <dbReference type="EMBL" id="SUU90838.1"/>
    </source>
</evidence>
<organism evidence="1 2">
    <name type="scientific">Aminobacter aminovorans</name>
    <name type="common">Chelatobacter heintzii</name>
    <dbReference type="NCBI Taxonomy" id="83263"/>
    <lineage>
        <taxon>Bacteria</taxon>
        <taxon>Pseudomonadati</taxon>
        <taxon>Pseudomonadota</taxon>
        <taxon>Alphaproteobacteria</taxon>
        <taxon>Hyphomicrobiales</taxon>
        <taxon>Phyllobacteriaceae</taxon>
        <taxon>Aminobacter</taxon>
    </lineage>
</organism>
<sequence length="75" mass="8444">MRTLSFTLGRNLIQHRHEPIDLTEALDRAALIERFFSKLKPVRKVATRYDKPAENVLAMVQLASLGCGFAYEPGA</sequence>
<evidence type="ECO:0000313" key="2">
    <source>
        <dbReference type="Proteomes" id="UP000254701"/>
    </source>
</evidence>
<proteinExistence type="predicted"/>
<reference evidence="1 2" key="1">
    <citation type="submission" date="2018-06" db="EMBL/GenBank/DDBJ databases">
        <authorList>
            <consortium name="Pathogen Informatics"/>
            <person name="Doyle S."/>
        </authorList>
    </citation>
    <scope>NUCLEOTIDE SEQUENCE [LARGE SCALE GENOMIC DNA]</scope>
    <source>
        <strain evidence="1 2">NCTC10684</strain>
    </source>
</reference>